<evidence type="ECO:0000259" key="3">
    <source>
        <dbReference type="Pfam" id="PF07940"/>
    </source>
</evidence>
<dbReference type="GO" id="GO:0016829">
    <property type="term" value="F:lyase activity"/>
    <property type="evidence" value="ECO:0007669"/>
    <property type="project" value="UniProtKB-KW"/>
</dbReference>
<dbReference type="AlphaFoldDB" id="A0A6C2UI64"/>
<protein>
    <submittedName>
        <fullName evidence="4">Heparin and heparin-sulfate lyase</fullName>
    </submittedName>
</protein>
<gene>
    <name evidence="4" type="primary">hepB_2</name>
    <name evidence="4" type="ORF">SCARR_01167</name>
</gene>
<accession>A0A6C2UI64</accession>
<evidence type="ECO:0000313" key="5">
    <source>
        <dbReference type="Proteomes" id="UP000346198"/>
    </source>
</evidence>
<sequence length="753" mass="85416">MKKRVIALLTSVWVVGSAVAVPSAPRLLEKYPTEADFLAAYANEDLEARITKETPRLFLTKSLIAEIKEDPEKCAILASYKEQVEAQMERVNYTTISPAERWKPFKEKLSEDSRLESRGRSRFDPTNDALKSAWVYLWTGDQRFCEYAEWLLSVSLLTYELRAELYYTIDWYGFSRLQWIMAYDWIYNGMSESSRSDLLPRYVTAMAPYVTGKKKMGSYNEAGNGKELGAYGPGFLKFYIPIVALDKPFIPEEMKANLLRPWLKKGYHELLELLYYRTQSRGEFGGCSSTTLTYSIGAYPKTIFNFLYVSKSALNLDFAAISPDLLGLPYYLIWNMILGENEVLYQYGSGDLQRRESKFPGGNLNQHVGNFIALYPNADPNSMDLMRFMRDKFPVKGGHLYYSLLRDRQGEASAEFDVSILPKAFYFPVMGQIFSRSAFSTNATYAMFQCGGKMGAHRHADNLHFTLYKNGFQALDSGNRPGLSDNDHWKYYSQQSVAHNVVLIHGDEGIQKGGRGASLYGGQISNQRLNSEVKSYLSNEDFTYTAGDATGSYSEDSAREVTRQFVHIYPDLFLVFDRIESQKAGYRKDWLLHFADEPLVLPDNSFVSANGSGRLLGKTLLPKNVKTKIVNGFKWDEDTEFPIKSWDKFSAAEQANQGKWRVEVTPETAQEKDVFLHLLQVGDASLAKIVPHKVVEKEGTAAVRISYNDKLYTILLNKTGELGGSIEILDVESNTTSKVELKNMIQDQAQFLN</sequence>
<feature type="chain" id="PRO_5025386211" evidence="2">
    <location>
        <begin position="21"/>
        <end position="753"/>
    </location>
</feature>
<organism evidence="4 5">
    <name type="scientific">Pontiella sulfatireligans</name>
    <dbReference type="NCBI Taxonomy" id="2750658"/>
    <lineage>
        <taxon>Bacteria</taxon>
        <taxon>Pseudomonadati</taxon>
        <taxon>Kiritimatiellota</taxon>
        <taxon>Kiritimatiellia</taxon>
        <taxon>Kiritimatiellales</taxon>
        <taxon>Pontiellaceae</taxon>
        <taxon>Pontiella</taxon>
    </lineage>
</organism>
<evidence type="ECO:0000313" key="4">
    <source>
        <dbReference type="EMBL" id="VGO19111.1"/>
    </source>
</evidence>
<evidence type="ECO:0000256" key="1">
    <source>
        <dbReference type="ARBA" id="ARBA00004196"/>
    </source>
</evidence>
<dbReference type="Gene3D" id="2.70.98.70">
    <property type="match status" value="1"/>
</dbReference>
<feature type="domain" description="Heparinase II/III-like C-terminal" evidence="3">
    <location>
        <begin position="423"/>
        <end position="594"/>
    </location>
</feature>
<evidence type="ECO:0000256" key="2">
    <source>
        <dbReference type="SAM" id="SignalP"/>
    </source>
</evidence>
<dbReference type="Pfam" id="PF07940">
    <property type="entry name" value="Hepar_II_III_C"/>
    <property type="match status" value="1"/>
</dbReference>
<dbReference type="EMBL" id="CAAHFH010000001">
    <property type="protein sequence ID" value="VGO19111.1"/>
    <property type="molecule type" value="Genomic_DNA"/>
</dbReference>
<keyword evidence="4" id="KW-0456">Lyase</keyword>
<dbReference type="Proteomes" id="UP000346198">
    <property type="component" value="Unassembled WGS sequence"/>
</dbReference>
<comment type="subcellular location">
    <subcellularLocation>
        <location evidence="1">Cell envelope</location>
    </subcellularLocation>
</comment>
<keyword evidence="5" id="KW-1185">Reference proteome</keyword>
<dbReference type="InterPro" id="IPR008929">
    <property type="entry name" value="Chondroitin_lyas"/>
</dbReference>
<name>A0A6C2UI64_9BACT</name>
<dbReference type="Gene3D" id="1.50.10.100">
    <property type="entry name" value="Chondroitin AC/alginate lyase"/>
    <property type="match status" value="1"/>
</dbReference>
<dbReference type="InterPro" id="IPR012480">
    <property type="entry name" value="Hepar_II_III_C"/>
</dbReference>
<feature type="signal peptide" evidence="2">
    <location>
        <begin position="1"/>
        <end position="20"/>
    </location>
</feature>
<dbReference type="RefSeq" id="WP_136060536.1">
    <property type="nucleotide sequence ID" value="NZ_CAAHFH010000001.1"/>
</dbReference>
<reference evidence="4 5" key="1">
    <citation type="submission" date="2019-04" db="EMBL/GenBank/DDBJ databases">
        <authorList>
            <person name="Van Vliet M D."/>
        </authorList>
    </citation>
    <scope>NUCLEOTIDE SEQUENCE [LARGE SCALE GENOMIC DNA]</scope>
    <source>
        <strain evidence="4 5">F21</strain>
    </source>
</reference>
<keyword evidence="2" id="KW-0732">Signal</keyword>
<proteinExistence type="predicted"/>
<dbReference type="GO" id="GO:0030313">
    <property type="term" value="C:cell envelope"/>
    <property type="evidence" value="ECO:0007669"/>
    <property type="project" value="UniProtKB-SubCell"/>
</dbReference>